<proteinExistence type="predicted"/>
<evidence type="ECO:0000256" key="2">
    <source>
        <dbReference type="ARBA" id="ARBA00023015"/>
    </source>
</evidence>
<comment type="subcellular location">
    <subcellularLocation>
        <location evidence="1">Nucleus</location>
    </subcellularLocation>
</comment>
<keyword evidence="4" id="KW-0539">Nucleus</keyword>
<organism evidence="6">
    <name type="scientific">Blastobotrys adeninivorans</name>
    <name type="common">Yeast</name>
    <name type="synonym">Arxula adeninivorans</name>
    <dbReference type="NCBI Taxonomy" id="409370"/>
    <lineage>
        <taxon>Eukaryota</taxon>
        <taxon>Fungi</taxon>
        <taxon>Dikarya</taxon>
        <taxon>Ascomycota</taxon>
        <taxon>Saccharomycotina</taxon>
        <taxon>Dipodascomycetes</taxon>
        <taxon>Dipodascales</taxon>
        <taxon>Trichomonascaceae</taxon>
        <taxon>Blastobotrys</taxon>
    </lineage>
</organism>
<dbReference type="AlphaFoldDB" id="A0A060T7N2"/>
<dbReference type="EMBL" id="HG937694">
    <property type="protein sequence ID" value="CDP36973.1"/>
    <property type="molecule type" value="Genomic_DNA"/>
</dbReference>
<dbReference type="Pfam" id="PF08265">
    <property type="entry name" value="YL1_C"/>
    <property type="match status" value="1"/>
</dbReference>
<dbReference type="InterPro" id="IPR029525">
    <property type="entry name" value="INO80C/Ies6"/>
</dbReference>
<dbReference type="PANTHER" id="PTHR31200:SF1">
    <property type="entry name" value="INO80 COMPLEX SUBUNIT C"/>
    <property type="match status" value="1"/>
</dbReference>
<dbReference type="GO" id="GO:0031011">
    <property type="term" value="C:Ino80 complex"/>
    <property type="evidence" value="ECO:0007669"/>
    <property type="project" value="InterPro"/>
</dbReference>
<reference evidence="6" key="1">
    <citation type="submission" date="2014-02" db="EMBL/GenBank/DDBJ databases">
        <authorList>
            <person name="Genoscope - CEA"/>
        </authorList>
    </citation>
    <scope>NUCLEOTIDE SEQUENCE</scope>
    <source>
        <strain evidence="6">LS3</strain>
    </source>
</reference>
<dbReference type="GO" id="GO:0006338">
    <property type="term" value="P:chromatin remodeling"/>
    <property type="evidence" value="ECO:0007669"/>
    <property type="project" value="InterPro"/>
</dbReference>
<protein>
    <submittedName>
        <fullName evidence="6">ARAD1D00836p</fullName>
    </submittedName>
</protein>
<evidence type="ECO:0000313" key="6">
    <source>
        <dbReference type="EMBL" id="CDP36973.1"/>
    </source>
</evidence>
<dbReference type="SMART" id="SM00993">
    <property type="entry name" value="YL1_C"/>
    <property type="match status" value="1"/>
</dbReference>
<keyword evidence="3" id="KW-0804">Transcription</keyword>
<evidence type="ECO:0000256" key="1">
    <source>
        <dbReference type="ARBA" id="ARBA00004123"/>
    </source>
</evidence>
<dbReference type="PhylomeDB" id="A0A060T7N2"/>
<evidence type="ECO:0000259" key="5">
    <source>
        <dbReference type="SMART" id="SM00993"/>
    </source>
</evidence>
<feature type="domain" description="Vps72/YL1 C-terminal" evidence="5">
    <location>
        <begin position="70"/>
        <end position="99"/>
    </location>
</feature>
<accession>A0A060T7N2</accession>
<dbReference type="InterPro" id="IPR013272">
    <property type="entry name" value="Vps72/YL1_C"/>
</dbReference>
<sequence length="121" mass="14193">MLTPDDVDFAAEEKPFKSSQWQQTNRKYRYKNMKAVLADEQRRLASLDVSPEKVTYFSVDAPPSLRPRRWWCDITGLEGKYKSTRSGLRFYNAEVYDIIKDLAPGVDQRYLELRNANVVLR</sequence>
<reference evidence="6" key="2">
    <citation type="submission" date="2014-06" db="EMBL/GenBank/DDBJ databases">
        <title>The complete genome of Blastobotrys (Arxula) adeninivorans LS3 - a yeast of biotechnological interest.</title>
        <authorList>
            <person name="Kunze G."/>
            <person name="Gaillardin C."/>
            <person name="Czernicka M."/>
            <person name="Durrens P."/>
            <person name="Martin T."/>
            <person name="Boer E."/>
            <person name="Gabaldon T."/>
            <person name="Cruz J."/>
            <person name="Talla E."/>
            <person name="Marck C."/>
            <person name="Goffeau A."/>
            <person name="Barbe V."/>
            <person name="Baret P."/>
            <person name="Baronian K."/>
            <person name="Beier S."/>
            <person name="Bleykasten C."/>
            <person name="Bode R."/>
            <person name="Casaregola S."/>
            <person name="Despons L."/>
            <person name="Fairhead C."/>
            <person name="Giersberg M."/>
            <person name="Gierski P."/>
            <person name="Hahnel U."/>
            <person name="Hartmann A."/>
            <person name="Jankowska D."/>
            <person name="Jubin C."/>
            <person name="Jung P."/>
            <person name="Lafontaine I."/>
            <person name="Leh-Louis V."/>
            <person name="Lemaire M."/>
            <person name="Marcet-Houben M."/>
            <person name="Mascher M."/>
            <person name="Morel G."/>
            <person name="Richard G.-F."/>
            <person name="Riechen J."/>
            <person name="Sacerdot C."/>
            <person name="Sarkar A."/>
            <person name="Savel G."/>
            <person name="Schacherer J."/>
            <person name="Sherman D."/>
            <person name="Straub M.-L."/>
            <person name="Stein N."/>
            <person name="Thierry A."/>
            <person name="Trautwein-Schult A."/>
            <person name="Westhof E."/>
            <person name="Worch S."/>
            <person name="Dujon B."/>
            <person name="Souciet J.-L."/>
            <person name="Wincker P."/>
            <person name="Scholz U."/>
            <person name="Neuveglise N."/>
        </authorList>
    </citation>
    <scope>NUCLEOTIDE SEQUENCE</scope>
    <source>
        <strain evidence="6">LS3</strain>
    </source>
</reference>
<evidence type="ECO:0000256" key="3">
    <source>
        <dbReference type="ARBA" id="ARBA00023163"/>
    </source>
</evidence>
<keyword evidence="2" id="KW-0805">Transcription regulation</keyword>
<evidence type="ECO:0000256" key="4">
    <source>
        <dbReference type="ARBA" id="ARBA00023242"/>
    </source>
</evidence>
<dbReference type="PANTHER" id="PTHR31200">
    <property type="entry name" value="INO80 COMPLEX SUBUNIT C"/>
    <property type="match status" value="1"/>
</dbReference>
<name>A0A060T7N2_BLAAD</name>
<gene>
    <name evidence="6" type="ORF">GNLVRS02_ARAD1D00836g</name>
</gene>